<evidence type="ECO:0000256" key="10">
    <source>
        <dbReference type="PIRSR" id="PIRSR000350-4"/>
    </source>
</evidence>
<evidence type="ECO:0000256" key="8">
    <source>
        <dbReference type="PIRSR" id="PIRSR000350-2"/>
    </source>
</evidence>
<keyword evidence="5 11" id="KW-0560">Oxidoreductase</keyword>
<dbReference type="InterPro" id="IPR001100">
    <property type="entry name" value="Pyr_nuc-diS_OxRdtase"/>
</dbReference>
<feature type="binding site" evidence="9">
    <location>
        <position position="72"/>
    </location>
    <ligand>
        <name>FAD</name>
        <dbReference type="ChEBI" id="CHEBI:57692"/>
    </ligand>
</feature>
<dbReference type="InterPro" id="IPR012999">
    <property type="entry name" value="Pyr_OxRdtase_I_AS"/>
</dbReference>
<dbReference type="SUPFAM" id="SSF51905">
    <property type="entry name" value="FAD/NAD(P)-binding domain"/>
    <property type="match status" value="1"/>
</dbReference>
<dbReference type="Pfam" id="PF02852">
    <property type="entry name" value="Pyr_redox_dim"/>
    <property type="match status" value="1"/>
</dbReference>
<dbReference type="PRINTS" id="PR00368">
    <property type="entry name" value="FADPNR"/>
</dbReference>
<dbReference type="GO" id="GO:0050660">
    <property type="term" value="F:flavin adenine dinucleotide binding"/>
    <property type="evidence" value="ECO:0007669"/>
    <property type="project" value="TreeGrafter"/>
</dbReference>
<evidence type="ECO:0000313" key="15">
    <source>
        <dbReference type="Proteomes" id="UP000004968"/>
    </source>
</evidence>
<feature type="active site" description="Proton acceptor" evidence="8">
    <location>
        <position position="465"/>
    </location>
</feature>
<dbReference type="InterPro" id="IPR004099">
    <property type="entry name" value="Pyr_nucl-diS_OxRdtase_dimer"/>
</dbReference>
<dbReference type="PIRSF" id="PIRSF000350">
    <property type="entry name" value="Mercury_reductase_MerA"/>
    <property type="match status" value="1"/>
</dbReference>
<evidence type="ECO:0000256" key="7">
    <source>
        <dbReference type="ARBA" id="ARBA00023284"/>
    </source>
</evidence>
<dbReference type="AlphaFoldDB" id="D3AFG4"/>
<gene>
    <name evidence="14" type="ORF">CLOSTHATH_02348</name>
</gene>
<protein>
    <submittedName>
        <fullName evidence="14">Pyridine nucleotide-disulfide oxidoreductase</fullName>
    </submittedName>
</protein>
<dbReference type="PRINTS" id="PR00411">
    <property type="entry name" value="PNDRDTASEI"/>
</dbReference>
<feature type="binding site" evidence="9">
    <location>
        <position position="289"/>
    </location>
    <ligand>
        <name>NAD(+)</name>
        <dbReference type="ChEBI" id="CHEBI:57540"/>
    </ligand>
</feature>
<feature type="binding site" evidence="9">
    <location>
        <begin position="199"/>
        <end position="206"/>
    </location>
    <ligand>
        <name>NAD(+)</name>
        <dbReference type="ChEBI" id="CHEBI:57540"/>
    </ligand>
</feature>
<comment type="similarity">
    <text evidence="1 11">Belongs to the class-I pyridine nucleotide-disulfide oxidoreductase family.</text>
</comment>
<sequence length="478" mass="52186">MRPCPAKNNKNREDRKGRFDMKKFDAVIIGFGKGGKTLAGKLAGEGKNVALIEKSDKMYGGTCINVGCIPSKSLVRSSQITESKGEISFEEKAELYRTAIEEKRRVTSMLRKKNFDKLDHLETVTIYNGTASFLSNTQVNVVPADGSEEFTIEGDQIFINTGSTPFVPPIEGIEGNPQVYLSETFMDLETLPKKLVIIGGGYIGLEFSSMYSGFGSEVTVIQNEARLIPREDEDIAAEIQKVLEEKGVQFVIGAAISSIRKEGDRSYVHYSADGKEGDLEADAILVATGRRPNTAGLNLEAAGVEVTARGGVKVDDAYRTTAPNIWAMGDAAGGLQFTYVSLDDFRIVWSSLHGGAYDARAARRSHIPYSVFIEPSFSRVGMNEQEARMAGLDVKIARLPASAIPKAAVLNKTKGVLKAVIDAKTNQILGAMLFCEESYEMINIVKLAMDLNADYTVLRDQIYTHPTMSEALNDLFAV</sequence>
<dbReference type="InterPro" id="IPR016156">
    <property type="entry name" value="FAD/NAD-linked_Rdtase_dimer_sf"/>
</dbReference>
<dbReference type="PANTHER" id="PTHR43014:SF4">
    <property type="entry name" value="PYRIDINE NUCLEOTIDE-DISULFIDE OXIDOREDUCTASE RCLA-RELATED"/>
    <property type="match status" value="1"/>
</dbReference>
<dbReference type="GO" id="GO:0016668">
    <property type="term" value="F:oxidoreductase activity, acting on a sulfur group of donors, NAD(P) as acceptor"/>
    <property type="evidence" value="ECO:0007669"/>
    <property type="project" value="InterPro"/>
</dbReference>
<dbReference type="PANTHER" id="PTHR43014">
    <property type="entry name" value="MERCURIC REDUCTASE"/>
    <property type="match status" value="1"/>
</dbReference>
<dbReference type="Gene3D" id="3.30.390.30">
    <property type="match status" value="1"/>
</dbReference>
<keyword evidence="6" id="KW-1015">Disulfide bond</keyword>
<reference evidence="14 15" key="1">
    <citation type="submission" date="2010-01" db="EMBL/GenBank/DDBJ databases">
        <authorList>
            <person name="Weinstock G."/>
            <person name="Sodergren E."/>
            <person name="Clifton S."/>
            <person name="Fulton L."/>
            <person name="Fulton B."/>
            <person name="Courtney L."/>
            <person name="Fronick C."/>
            <person name="Harrison M."/>
            <person name="Strong C."/>
            <person name="Farmer C."/>
            <person name="Delahaunty K."/>
            <person name="Markovic C."/>
            <person name="Hall O."/>
            <person name="Minx P."/>
            <person name="Tomlinson C."/>
            <person name="Mitreva M."/>
            <person name="Nelson J."/>
            <person name="Hou S."/>
            <person name="Wollam A."/>
            <person name="Pepin K.H."/>
            <person name="Johnson M."/>
            <person name="Bhonagiri V."/>
            <person name="Nash W.E."/>
            <person name="Warren W."/>
            <person name="Chinwalla A."/>
            <person name="Mardis E.R."/>
            <person name="Wilson R.K."/>
        </authorList>
    </citation>
    <scope>NUCLEOTIDE SEQUENCE [LARGE SCALE GENOMIC DNA]</scope>
    <source>
        <strain evidence="14 15">DSM 13479</strain>
    </source>
</reference>
<feature type="binding site" evidence="9">
    <location>
        <begin position="161"/>
        <end position="163"/>
    </location>
    <ligand>
        <name>FAD</name>
        <dbReference type="ChEBI" id="CHEBI:57692"/>
    </ligand>
</feature>
<evidence type="ECO:0000259" key="12">
    <source>
        <dbReference type="Pfam" id="PF02852"/>
    </source>
</evidence>
<evidence type="ECO:0000256" key="11">
    <source>
        <dbReference type="RuleBase" id="RU003691"/>
    </source>
</evidence>
<feature type="domain" description="Pyridine nucleotide-disulphide oxidoreductase dimerisation" evidence="12">
    <location>
        <begin position="367"/>
        <end position="474"/>
    </location>
</feature>
<feature type="binding site" evidence="9">
    <location>
        <position position="330"/>
    </location>
    <ligand>
        <name>FAD</name>
        <dbReference type="ChEBI" id="CHEBI:57692"/>
    </ligand>
</feature>
<evidence type="ECO:0000256" key="6">
    <source>
        <dbReference type="ARBA" id="ARBA00023157"/>
    </source>
</evidence>
<dbReference type="PROSITE" id="PS00076">
    <property type="entry name" value="PYRIDINE_REDOX_1"/>
    <property type="match status" value="1"/>
</dbReference>
<accession>D3AFG4</accession>
<dbReference type="InterPro" id="IPR036188">
    <property type="entry name" value="FAD/NAD-bd_sf"/>
</dbReference>
<evidence type="ECO:0000313" key="14">
    <source>
        <dbReference type="EMBL" id="EFC99430.1"/>
    </source>
</evidence>
<feature type="domain" description="FAD/NAD(P)-binding" evidence="13">
    <location>
        <begin position="25"/>
        <end position="341"/>
    </location>
</feature>
<evidence type="ECO:0000259" key="13">
    <source>
        <dbReference type="Pfam" id="PF07992"/>
    </source>
</evidence>
<dbReference type="SUPFAM" id="SSF55424">
    <property type="entry name" value="FAD/NAD-linked reductases, dimerisation (C-terminal) domain"/>
    <property type="match status" value="1"/>
</dbReference>
<dbReference type="HOGENOM" id="CLU_016755_1_2_9"/>
<dbReference type="EMBL" id="ACIO01000181">
    <property type="protein sequence ID" value="EFC99430.1"/>
    <property type="molecule type" value="Genomic_DNA"/>
</dbReference>
<organism evidence="14 15">
    <name type="scientific">Hungatella hathewayi DSM 13479</name>
    <dbReference type="NCBI Taxonomy" id="566550"/>
    <lineage>
        <taxon>Bacteria</taxon>
        <taxon>Bacillati</taxon>
        <taxon>Bacillota</taxon>
        <taxon>Clostridia</taxon>
        <taxon>Lachnospirales</taxon>
        <taxon>Lachnospiraceae</taxon>
        <taxon>Hungatella</taxon>
    </lineage>
</organism>
<keyword evidence="4" id="KW-0521">NADP</keyword>
<evidence type="ECO:0000256" key="5">
    <source>
        <dbReference type="ARBA" id="ARBA00023002"/>
    </source>
</evidence>
<keyword evidence="9" id="KW-0547">Nucleotide-binding</keyword>
<evidence type="ECO:0000256" key="4">
    <source>
        <dbReference type="ARBA" id="ARBA00022857"/>
    </source>
</evidence>
<dbReference type="Proteomes" id="UP000004968">
    <property type="component" value="Unassembled WGS sequence"/>
</dbReference>
<evidence type="ECO:0000256" key="2">
    <source>
        <dbReference type="ARBA" id="ARBA00022630"/>
    </source>
</evidence>
<dbReference type="GO" id="GO:0003955">
    <property type="term" value="F:NAD(P)H dehydrogenase (quinone) activity"/>
    <property type="evidence" value="ECO:0007669"/>
    <property type="project" value="TreeGrafter"/>
</dbReference>
<dbReference type="Pfam" id="PF07992">
    <property type="entry name" value="Pyr_redox_2"/>
    <property type="match status" value="1"/>
</dbReference>
<name>D3AFG4_9FIRM</name>
<keyword evidence="9" id="KW-0520">NAD</keyword>
<evidence type="ECO:0000256" key="1">
    <source>
        <dbReference type="ARBA" id="ARBA00007532"/>
    </source>
</evidence>
<dbReference type="InterPro" id="IPR023753">
    <property type="entry name" value="FAD/NAD-binding_dom"/>
</dbReference>
<dbReference type="Gene3D" id="3.50.50.60">
    <property type="entry name" value="FAD/NAD(P)-binding domain"/>
    <property type="match status" value="2"/>
</dbReference>
<keyword evidence="2 11" id="KW-0285">Flavoprotein</keyword>
<keyword evidence="3 9" id="KW-0274">FAD</keyword>
<proteinExistence type="inferred from homology"/>
<feature type="disulfide bond" description="Redox-active" evidence="10">
    <location>
        <begin position="63"/>
        <end position="68"/>
    </location>
</feature>
<comment type="caution">
    <text evidence="14">The sequence shown here is derived from an EMBL/GenBank/DDBJ whole genome shotgun (WGS) entry which is preliminary data.</text>
</comment>
<dbReference type="FunFam" id="3.30.390.30:FF:000001">
    <property type="entry name" value="Dihydrolipoyl dehydrogenase"/>
    <property type="match status" value="1"/>
</dbReference>
<comment type="cofactor">
    <cofactor evidence="9">
        <name>FAD</name>
        <dbReference type="ChEBI" id="CHEBI:57692"/>
    </cofactor>
    <text evidence="9">Binds 1 FAD per subunit.</text>
</comment>
<evidence type="ECO:0000256" key="9">
    <source>
        <dbReference type="PIRSR" id="PIRSR000350-3"/>
    </source>
</evidence>
<keyword evidence="7 11" id="KW-0676">Redox-active center</keyword>
<evidence type="ECO:0000256" key="3">
    <source>
        <dbReference type="ARBA" id="ARBA00022827"/>
    </source>
</evidence>